<evidence type="ECO:0000256" key="6">
    <source>
        <dbReference type="ARBA" id="ARBA00023136"/>
    </source>
</evidence>
<dbReference type="SUPFAM" id="SSF50182">
    <property type="entry name" value="Sm-like ribonucleoproteins"/>
    <property type="match status" value="1"/>
</dbReference>
<dbReference type="RefSeq" id="WP_353566479.1">
    <property type="nucleotide sequence ID" value="NZ_BAABRI010000007.1"/>
</dbReference>
<sequence length="293" mass="31481">MGAELDPNELWKNFTESDVPGHMLRAFVIAVIGLPLVALGARFAARLLKARFGEQGGRLLAKILRYAGFIIVVLTILQQFGFNLAAVLGAAGVAGVAIGFASQTSLSNLISGLFIVGERPFEKGDVVEIAGIIGLVEEIGLMALTVRTFDNRSVRIPNETLVKTNVITVTRYPIRRIDTEVGVAYDESIGKVMEVLKQVADAHPCVLDEPSPLVIFTGFGDSSLNFLLGTWGAKEDFLTVKNEIPLRIKEAFDREGIEIPFPHVVLAGGKAMQPIPLDVPATAGREKMSAADG</sequence>
<dbReference type="Pfam" id="PF00924">
    <property type="entry name" value="MS_channel_2nd"/>
    <property type="match status" value="1"/>
</dbReference>
<keyword evidence="3" id="KW-1003">Cell membrane</keyword>
<evidence type="ECO:0000259" key="9">
    <source>
        <dbReference type="Pfam" id="PF21082"/>
    </source>
</evidence>
<dbReference type="PANTHER" id="PTHR30221">
    <property type="entry name" value="SMALL-CONDUCTANCE MECHANOSENSITIVE CHANNEL"/>
    <property type="match status" value="1"/>
</dbReference>
<evidence type="ECO:0000256" key="5">
    <source>
        <dbReference type="ARBA" id="ARBA00022989"/>
    </source>
</evidence>
<comment type="subcellular location">
    <subcellularLocation>
        <location evidence="1">Cell membrane</location>
        <topology evidence="1">Multi-pass membrane protein</topology>
    </subcellularLocation>
</comment>
<organism evidence="11 12">
    <name type="scientific">Haloferula sargassicola</name>
    <dbReference type="NCBI Taxonomy" id="490096"/>
    <lineage>
        <taxon>Bacteria</taxon>
        <taxon>Pseudomonadati</taxon>
        <taxon>Verrucomicrobiota</taxon>
        <taxon>Verrucomicrobiia</taxon>
        <taxon>Verrucomicrobiales</taxon>
        <taxon>Verrucomicrobiaceae</taxon>
        <taxon>Haloferula</taxon>
    </lineage>
</organism>
<keyword evidence="12" id="KW-1185">Reference proteome</keyword>
<reference evidence="11 12" key="1">
    <citation type="submission" date="2024-02" db="EMBL/GenBank/DDBJ databases">
        <title>Haloferula sargassicola NBRC 104335.</title>
        <authorList>
            <person name="Ichikawa N."/>
            <person name="Katano-Makiyama Y."/>
            <person name="Hidaka K."/>
        </authorList>
    </citation>
    <scope>NUCLEOTIDE SEQUENCE [LARGE SCALE GENOMIC DNA]</scope>
    <source>
        <strain evidence="11 12">NBRC 104335</strain>
    </source>
</reference>
<dbReference type="Proteomes" id="UP001476282">
    <property type="component" value="Unassembled WGS sequence"/>
</dbReference>
<gene>
    <name evidence="11" type="primary">mscS</name>
    <name evidence="11" type="ORF">Hsar01_01554</name>
</gene>
<dbReference type="Gene3D" id="3.30.70.100">
    <property type="match status" value="1"/>
</dbReference>
<feature type="domain" description="Mechanosensitive ion channel transmembrane helices 2/3" evidence="10">
    <location>
        <begin position="62"/>
        <end position="103"/>
    </location>
</feature>
<protein>
    <submittedName>
        <fullName evidence="11">Small-conductance mechanosensitive channel</fullName>
    </submittedName>
</protein>
<dbReference type="InterPro" id="IPR006685">
    <property type="entry name" value="MscS_channel_2nd"/>
</dbReference>
<evidence type="ECO:0000259" key="8">
    <source>
        <dbReference type="Pfam" id="PF00924"/>
    </source>
</evidence>
<evidence type="ECO:0000256" key="2">
    <source>
        <dbReference type="ARBA" id="ARBA00008017"/>
    </source>
</evidence>
<evidence type="ECO:0000256" key="1">
    <source>
        <dbReference type="ARBA" id="ARBA00004651"/>
    </source>
</evidence>
<dbReference type="InterPro" id="IPR045275">
    <property type="entry name" value="MscS_archaea/bacteria_type"/>
</dbReference>
<keyword evidence="4 7" id="KW-0812">Transmembrane</keyword>
<feature type="domain" description="Mechanosensitive ion channel MscS" evidence="8">
    <location>
        <begin position="105"/>
        <end position="167"/>
    </location>
</feature>
<dbReference type="PANTHER" id="PTHR30221:SF1">
    <property type="entry name" value="SMALL-CONDUCTANCE MECHANOSENSITIVE CHANNEL"/>
    <property type="match status" value="1"/>
</dbReference>
<evidence type="ECO:0000256" key="3">
    <source>
        <dbReference type="ARBA" id="ARBA00022475"/>
    </source>
</evidence>
<dbReference type="InterPro" id="IPR011014">
    <property type="entry name" value="MscS_channel_TM-2"/>
</dbReference>
<dbReference type="SUPFAM" id="SSF82689">
    <property type="entry name" value="Mechanosensitive channel protein MscS (YggB), C-terminal domain"/>
    <property type="match status" value="1"/>
</dbReference>
<dbReference type="Pfam" id="PF21082">
    <property type="entry name" value="MS_channel_3rd"/>
    <property type="match status" value="1"/>
</dbReference>
<dbReference type="SUPFAM" id="SSF82861">
    <property type="entry name" value="Mechanosensitive channel protein MscS (YggB), transmembrane region"/>
    <property type="match status" value="1"/>
</dbReference>
<evidence type="ECO:0000256" key="4">
    <source>
        <dbReference type="ARBA" id="ARBA00022692"/>
    </source>
</evidence>
<comment type="caution">
    <text evidence="11">The sequence shown here is derived from an EMBL/GenBank/DDBJ whole genome shotgun (WGS) entry which is preliminary data.</text>
</comment>
<dbReference type="InterPro" id="IPR010920">
    <property type="entry name" value="LSM_dom_sf"/>
</dbReference>
<dbReference type="Gene3D" id="2.30.30.60">
    <property type="match status" value="1"/>
</dbReference>
<evidence type="ECO:0000256" key="7">
    <source>
        <dbReference type="SAM" id="Phobius"/>
    </source>
</evidence>
<evidence type="ECO:0000313" key="11">
    <source>
        <dbReference type="EMBL" id="GAA5482336.1"/>
    </source>
</evidence>
<dbReference type="InterPro" id="IPR023408">
    <property type="entry name" value="MscS_beta-dom_sf"/>
</dbReference>
<dbReference type="Pfam" id="PF21088">
    <property type="entry name" value="MS_channel_1st"/>
    <property type="match status" value="1"/>
</dbReference>
<name>A0ABP9UL57_9BACT</name>
<feature type="transmembrane region" description="Helical" evidence="7">
    <location>
        <begin position="66"/>
        <end position="88"/>
    </location>
</feature>
<dbReference type="Gene3D" id="1.10.287.1260">
    <property type="match status" value="1"/>
</dbReference>
<feature type="domain" description="Mechanosensitive ion channel MscS C-terminal" evidence="9">
    <location>
        <begin position="178"/>
        <end position="259"/>
    </location>
</feature>
<comment type="similarity">
    <text evidence="2">Belongs to the MscS (TC 1.A.23) family.</text>
</comment>
<keyword evidence="6 7" id="KW-0472">Membrane</keyword>
<dbReference type="EMBL" id="BAABRI010000007">
    <property type="protein sequence ID" value="GAA5482336.1"/>
    <property type="molecule type" value="Genomic_DNA"/>
</dbReference>
<proteinExistence type="inferred from homology"/>
<dbReference type="InterPro" id="IPR011066">
    <property type="entry name" value="MscS_channel_C_sf"/>
</dbReference>
<dbReference type="InterPro" id="IPR049142">
    <property type="entry name" value="MS_channel_1st"/>
</dbReference>
<keyword evidence="5 7" id="KW-1133">Transmembrane helix</keyword>
<evidence type="ECO:0000259" key="10">
    <source>
        <dbReference type="Pfam" id="PF21088"/>
    </source>
</evidence>
<feature type="transmembrane region" description="Helical" evidence="7">
    <location>
        <begin position="23"/>
        <end position="45"/>
    </location>
</feature>
<evidence type="ECO:0000313" key="12">
    <source>
        <dbReference type="Proteomes" id="UP001476282"/>
    </source>
</evidence>
<dbReference type="InterPro" id="IPR049278">
    <property type="entry name" value="MS_channel_C"/>
</dbReference>
<accession>A0ABP9UL57</accession>